<evidence type="ECO:0000313" key="2">
    <source>
        <dbReference type="RefSeq" id="XP_075103592.1"/>
    </source>
</evidence>
<gene>
    <name evidence="2" type="primary">LOC142178162</name>
</gene>
<sequence length="232" mass="28154">MLECRDNIEHKIIWQPRMGSSLFWFVNWTGLGALYFITPQDFYCDEVIHNVYDVVEEGEWDEDMLMDILTHDLTLHIIENIKPPVMHDELDRPYWMLEARGKFTVKYAWEYTRRRRDPRIAFKNIWVKGLHFKTAFFTWKVWKARLPLDDHFRRWGYFMPSRCWCYRNPDEETLAHVFYRSYATHTIWYYFLSNAGISMEGISLQHAVTKCWIVQVVPRLKPIFYVPPSIIL</sequence>
<reference evidence="1" key="1">
    <citation type="journal article" date="2014" name="Nat. Commun.">
        <title>The tobacco genome sequence and its comparison with those of tomato and potato.</title>
        <authorList>
            <person name="Sierro N."/>
            <person name="Battey J.N."/>
            <person name="Ouadi S."/>
            <person name="Bakaher N."/>
            <person name="Bovet L."/>
            <person name="Willig A."/>
            <person name="Goepfert S."/>
            <person name="Peitsch M.C."/>
            <person name="Ivanov N.V."/>
        </authorList>
    </citation>
    <scope>NUCLEOTIDE SEQUENCE [LARGE SCALE GENOMIC DNA]</scope>
</reference>
<accession>A0AC58U276</accession>
<proteinExistence type="predicted"/>
<protein>
    <submittedName>
        <fullName evidence="2">Uncharacterized protein LOC142178162</fullName>
    </submittedName>
</protein>
<organism evidence="1 2">
    <name type="scientific">Nicotiana tabacum</name>
    <name type="common">Common tobacco</name>
    <dbReference type="NCBI Taxonomy" id="4097"/>
    <lineage>
        <taxon>Eukaryota</taxon>
        <taxon>Viridiplantae</taxon>
        <taxon>Streptophyta</taxon>
        <taxon>Embryophyta</taxon>
        <taxon>Tracheophyta</taxon>
        <taxon>Spermatophyta</taxon>
        <taxon>Magnoliopsida</taxon>
        <taxon>eudicotyledons</taxon>
        <taxon>Gunneridae</taxon>
        <taxon>Pentapetalae</taxon>
        <taxon>asterids</taxon>
        <taxon>lamiids</taxon>
        <taxon>Solanales</taxon>
        <taxon>Solanaceae</taxon>
        <taxon>Nicotianoideae</taxon>
        <taxon>Nicotianeae</taxon>
        <taxon>Nicotiana</taxon>
    </lineage>
</organism>
<dbReference type="Proteomes" id="UP000790787">
    <property type="component" value="Chromosome 24"/>
</dbReference>
<evidence type="ECO:0000313" key="1">
    <source>
        <dbReference type="Proteomes" id="UP000790787"/>
    </source>
</evidence>
<keyword evidence="1" id="KW-1185">Reference proteome</keyword>
<reference evidence="2" key="2">
    <citation type="submission" date="2025-08" db="UniProtKB">
        <authorList>
            <consortium name="RefSeq"/>
        </authorList>
    </citation>
    <scope>IDENTIFICATION</scope>
    <source>
        <tissue evidence="2">Leaf</tissue>
    </source>
</reference>
<name>A0AC58U276_TOBAC</name>
<dbReference type="RefSeq" id="XP_075103592.1">
    <property type="nucleotide sequence ID" value="XM_075247491.1"/>
</dbReference>